<evidence type="ECO:0000256" key="1">
    <source>
        <dbReference type="SAM" id="Phobius"/>
    </source>
</evidence>
<protein>
    <submittedName>
        <fullName evidence="2">Uncharacterized protein</fullName>
    </submittedName>
</protein>
<dbReference type="Proteomes" id="UP000092460">
    <property type="component" value="Unassembled WGS sequence"/>
</dbReference>
<keyword evidence="1" id="KW-0472">Membrane</keyword>
<organism evidence="2 3">
    <name type="scientific">Glossina palpalis gambiensis</name>
    <dbReference type="NCBI Taxonomy" id="67801"/>
    <lineage>
        <taxon>Eukaryota</taxon>
        <taxon>Metazoa</taxon>
        <taxon>Ecdysozoa</taxon>
        <taxon>Arthropoda</taxon>
        <taxon>Hexapoda</taxon>
        <taxon>Insecta</taxon>
        <taxon>Pterygota</taxon>
        <taxon>Neoptera</taxon>
        <taxon>Endopterygota</taxon>
        <taxon>Diptera</taxon>
        <taxon>Brachycera</taxon>
        <taxon>Muscomorpha</taxon>
        <taxon>Hippoboscoidea</taxon>
        <taxon>Glossinidae</taxon>
        <taxon>Glossina</taxon>
    </lineage>
</organism>
<keyword evidence="1" id="KW-1133">Transmembrane helix</keyword>
<dbReference type="VEuPathDB" id="VectorBase:GPPI007249"/>
<keyword evidence="3" id="KW-1185">Reference proteome</keyword>
<feature type="transmembrane region" description="Helical" evidence="1">
    <location>
        <begin position="16"/>
        <end position="38"/>
    </location>
</feature>
<sequence>MSSGYHSLRKLITKGAIYIVNLIIYANIIIHLLSYAPVPWPIQLSPCFSKQYLESDYEKKIKLESVPHNTSTMDTNFRVLKLLFIIIRAKFSKLNSIVAESRSIGCGPNKGENITHKIWLLRMLLHLSRLREADLGKLIPVCLKG</sequence>
<dbReference type="EnsemblMetazoa" id="GPPI007249-RA">
    <property type="protein sequence ID" value="GPPI007249-PA"/>
    <property type="gene ID" value="GPPI007249"/>
</dbReference>
<evidence type="ECO:0000313" key="3">
    <source>
        <dbReference type="Proteomes" id="UP000092460"/>
    </source>
</evidence>
<dbReference type="AlphaFoldDB" id="A0A1B0ASR1"/>
<keyword evidence="1" id="KW-0812">Transmembrane</keyword>
<proteinExistence type="predicted"/>
<dbReference type="EMBL" id="JXJN01002931">
    <property type="status" value="NOT_ANNOTATED_CDS"/>
    <property type="molecule type" value="Genomic_DNA"/>
</dbReference>
<evidence type="ECO:0000313" key="2">
    <source>
        <dbReference type="EnsemblMetazoa" id="GPPI007249-PA"/>
    </source>
</evidence>
<reference evidence="3" key="1">
    <citation type="submission" date="2015-01" db="EMBL/GenBank/DDBJ databases">
        <authorList>
            <person name="Aksoy S."/>
            <person name="Warren W."/>
            <person name="Wilson R.K."/>
        </authorList>
    </citation>
    <scope>NUCLEOTIDE SEQUENCE [LARGE SCALE GENOMIC DNA]</scope>
    <source>
        <strain evidence="3">IAEA</strain>
    </source>
</reference>
<accession>A0A1B0ASR1</accession>
<name>A0A1B0ASR1_9MUSC</name>
<reference evidence="2" key="2">
    <citation type="submission" date="2020-05" db="UniProtKB">
        <authorList>
            <consortium name="EnsemblMetazoa"/>
        </authorList>
    </citation>
    <scope>IDENTIFICATION</scope>
    <source>
        <strain evidence="2">IAEA</strain>
    </source>
</reference>
<dbReference type="EMBL" id="JXJN01002930">
    <property type="status" value="NOT_ANNOTATED_CDS"/>
    <property type="molecule type" value="Genomic_DNA"/>
</dbReference>